<dbReference type="Proteomes" id="UP000311605">
    <property type="component" value="Unassembled WGS sequence"/>
</dbReference>
<evidence type="ECO:0000256" key="6">
    <source>
        <dbReference type="SAM" id="Phobius"/>
    </source>
</evidence>
<organism evidence="7 8">
    <name type="scientific">Aliirhizobium smilacinae</name>
    <dbReference type="NCBI Taxonomy" id="1395944"/>
    <lineage>
        <taxon>Bacteria</taxon>
        <taxon>Pseudomonadati</taxon>
        <taxon>Pseudomonadota</taxon>
        <taxon>Alphaproteobacteria</taxon>
        <taxon>Hyphomicrobiales</taxon>
        <taxon>Rhizobiaceae</taxon>
        <taxon>Aliirhizobium</taxon>
    </lineage>
</organism>
<keyword evidence="2" id="KW-1003">Cell membrane</keyword>
<accession>A0A5C4X931</accession>
<feature type="transmembrane region" description="Helical" evidence="6">
    <location>
        <begin position="123"/>
        <end position="141"/>
    </location>
</feature>
<dbReference type="GO" id="GO:0005886">
    <property type="term" value="C:plasma membrane"/>
    <property type="evidence" value="ECO:0007669"/>
    <property type="project" value="UniProtKB-SubCell"/>
</dbReference>
<protein>
    <submittedName>
        <fullName evidence="7">Flippase-like domain-containing protein</fullName>
    </submittedName>
</protein>
<dbReference type="Pfam" id="PF03706">
    <property type="entry name" value="LPG_synthase_TM"/>
    <property type="match status" value="1"/>
</dbReference>
<evidence type="ECO:0000256" key="3">
    <source>
        <dbReference type="ARBA" id="ARBA00022692"/>
    </source>
</evidence>
<feature type="transmembrane region" description="Helical" evidence="6">
    <location>
        <begin position="237"/>
        <end position="259"/>
    </location>
</feature>
<comment type="subcellular location">
    <subcellularLocation>
        <location evidence="1">Cell membrane</location>
        <topology evidence="1">Multi-pass membrane protein</topology>
    </subcellularLocation>
</comment>
<name>A0A5C4X931_9HYPH</name>
<dbReference type="EMBL" id="VDMN01000011">
    <property type="protein sequence ID" value="TNM59898.1"/>
    <property type="molecule type" value="Genomic_DNA"/>
</dbReference>
<feature type="transmembrane region" description="Helical" evidence="6">
    <location>
        <begin position="279"/>
        <end position="303"/>
    </location>
</feature>
<feature type="transmembrane region" description="Helical" evidence="6">
    <location>
        <begin position="148"/>
        <end position="171"/>
    </location>
</feature>
<dbReference type="OrthoDB" id="9126302at2"/>
<dbReference type="InterPro" id="IPR022791">
    <property type="entry name" value="L-PG_synthase/AglD"/>
</dbReference>
<gene>
    <name evidence="7" type="ORF">FHP24_27400</name>
</gene>
<evidence type="ECO:0000256" key="1">
    <source>
        <dbReference type="ARBA" id="ARBA00004651"/>
    </source>
</evidence>
<proteinExistence type="predicted"/>
<feature type="transmembrane region" description="Helical" evidence="6">
    <location>
        <begin position="203"/>
        <end position="225"/>
    </location>
</feature>
<keyword evidence="4 6" id="KW-1133">Transmembrane helix</keyword>
<keyword evidence="5 6" id="KW-0472">Membrane</keyword>
<feature type="transmembrane region" description="Helical" evidence="6">
    <location>
        <begin position="36"/>
        <end position="58"/>
    </location>
</feature>
<dbReference type="RefSeq" id="WP_139679422.1">
    <property type="nucleotide sequence ID" value="NZ_VDMN01000011.1"/>
</dbReference>
<evidence type="ECO:0000256" key="5">
    <source>
        <dbReference type="ARBA" id="ARBA00023136"/>
    </source>
</evidence>
<reference evidence="7 8" key="1">
    <citation type="submission" date="2019-06" db="EMBL/GenBank/DDBJ databases">
        <title>The draft genome of Rhizobium smilacinae PTYR-5.</title>
        <authorList>
            <person name="Liu L."/>
            <person name="Li L."/>
            <person name="Zhang X."/>
        </authorList>
    </citation>
    <scope>NUCLEOTIDE SEQUENCE [LARGE SCALE GENOMIC DNA]</scope>
    <source>
        <strain evidence="7 8">PTYR-5</strain>
    </source>
</reference>
<comment type="caution">
    <text evidence="7">The sequence shown here is derived from an EMBL/GenBank/DDBJ whole genome shotgun (WGS) entry which is preliminary data.</text>
</comment>
<evidence type="ECO:0000313" key="8">
    <source>
        <dbReference type="Proteomes" id="UP000311605"/>
    </source>
</evidence>
<keyword evidence="8" id="KW-1185">Reference proteome</keyword>
<evidence type="ECO:0000256" key="2">
    <source>
        <dbReference type="ARBA" id="ARBA00022475"/>
    </source>
</evidence>
<keyword evidence="3 6" id="KW-0812">Transmembrane</keyword>
<dbReference type="PANTHER" id="PTHR40277:SF1">
    <property type="entry name" value="BLL5419 PROTEIN"/>
    <property type="match status" value="1"/>
</dbReference>
<sequence>MMAVKVVLKLIITAALILAALRSVDLSQIRIDLEEFSIFVWCASVVLLLGQFIFVRALRWNCILGSIDHRLPVIKAMTFAWISQFFNQVLPSSIGGDGMLIFLARSEGVPLKLAIHSVIIDRIIGTTALFALSALALLFALPYATDGMFLVAIVSLSTVGFLAGFNFPVIVDLAETFLPARFSEMIRQFLKSVRGIWHGRRRLLALIALCCIGHISMATAALLVAKAFGLPAPFIPMILLLPGVFLFTIIPVSFGGWGVRETGMIILLSNTGMRPSDALAISVLYGLTELAVSAVGGIFWLLLQRRSHVPSMENIQQGRSQ</sequence>
<evidence type="ECO:0000313" key="7">
    <source>
        <dbReference type="EMBL" id="TNM59898.1"/>
    </source>
</evidence>
<dbReference type="PANTHER" id="PTHR40277">
    <property type="entry name" value="BLL5419 PROTEIN"/>
    <property type="match status" value="1"/>
</dbReference>
<evidence type="ECO:0000256" key="4">
    <source>
        <dbReference type="ARBA" id="ARBA00022989"/>
    </source>
</evidence>
<dbReference type="AlphaFoldDB" id="A0A5C4X931"/>